<proteinExistence type="predicted"/>
<sequence>MVGRRSEGAPGRVVIRAARIGARQGGGNCRRRSDGLRRGEVNGGLRRGLSGAPAGGGLCGSWVAAGVDRPGPRWKSFHRGPCLYALY</sequence>
<name>A0ABQ4G0Y3_9ACTN</name>
<organism evidence="2 3">
    <name type="scientific">Microbispora corallina</name>
    <dbReference type="NCBI Taxonomy" id="83302"/>
    <lineage>
        <taxon>Bacteria</taxon>
        <taxon>Bacillati</taxon>
        <taxon>Actinomycetota</taxon>
        <taxon>Actinomycetes</taxon>
        <taxon>Streptosporangiales</taxon>
        <taxon>Streptosporangiaceae</taxon>
        <taxon>Microbispora</taxon>
    </lineage>
</organism>
<reference evidence="2 3" key="1">
    <citation type="submission" date="2021-01" db="EMBL/GenBank/DDBJ databases">
        <title>Whole genome shotgun sequence of Microbispora corallina NBRC 16416.</title>
        <authorList>
            <person name="Komaki H."/>
            <person name="Tamura T."/>
        </authorList>
    </citation>
    <scope>NUCLEOTIDE SEQUENCE [LARGE SCALE GENOMIC DNA]</scope>
    <source>
        <strain evidence="2 3">NBRC 16416</strain>
    </source>
</reference>
<feature type="region of interest" description="Disordered" evidence="1">
    <location>
        <begin position="25"/>
        <end position="53"/>
    </location>
</feature>
<evidence type="ECO:0000313" key="3">
    <source>
        <dbReference type="Proteomes" id="UP000603904"/>
    </source>
</evidence>
<gene>
    <name evidence="2" type="ORF">Mco01_36380</name>
</gene>
<protein>
    <submittedName>
        <fullName evidence="2">Uncharacterized protein</fullName>
    </submittedName>
</protein>
<evidence type="ECO:0000256" key="1">
    <source>
        <dbReference type="SAM" id="MobiDB-lite"/>
    </source>
</evidence>
<dbReference type="EMBL" id="BOOC01000014">
    <property type="protein sequence ID" value="GIH40638.1"/>
    <property type="molecule type" value="Genomic_DNA"/>
</dbReference>
<evidence type="ECO:0000313" key="2">
    <source>
        <dbReference type="EMBL" id="GIH40638.1"/>
    </source>
</evidence>
<keyword evidence="3" id="KW-1185">Reference proteome</keyword>
<dbReference type="Proteomes" id="UP000603904">
    <property type="component" value="Unassembled WGS sequence"/>
</dbReference>
<accession>A0ABQ4G0Y3</accession>
<comment type="caution">
    <text evidence="2">The sequence shown here is derived from an EMBL/GenBank/DDBJ whole genome shotgun (WGS) entry which is preliminary data.</text>
</comment>
<feature type="compositionally biased region" description="Basic and acidic residues" evidence="1">
    <location>
        <begin position="31"/>
        <end position="40"/>
    </location>
</feature>